<evidence type="ECO:0000313" key="5">
    <source>
        <dbReference type="Proteomes" id="UP000777438"/>
    </source>
</evidence>
<dbReference type="InterPro" id="IPR050425">
    <property type="entry name" value="NAD(P)_dehydrat-like"/>
</dbReference>
<dbReference type="Gene3D" id="3.40.50.720">
    <property type="entry name" value="NAD(P)-binding Rossmann-like Domain"/>
    <property type="match status" value="1"/>
</dbReference>
<protein>
    <recommendedName>
        <fullName evidence="3">NAD-dependent epimerase/dehydratase domain-containing protein</fullName>
    </recommendedName>
</protein>
<dbReference type="SUPFAM" id="SSF51735">
    <property type="entry name" value="NAD(P)-binding Rossmann-fold domains"/>
    <property type="match status" value="1"/>
</dbReference>
<dbReference type="PANTHER" id="PTHR10366:SF562">
    <property type="entry name" value="ALDEHYDE REDUCTASE II (AFU_ORTHOLOGUE AFUA_1G11360)"/>
    <property type="match status" value="1"/>
</dbReference>
<organism evidence="4 5">
    <name type="scientific">Thelonectria olida</name>
    <dbReference type="NCBI Taxonomy" id="1576542"/>
    <lineage>
        <taxon>Eukaryota</taxon>
        <taxon>Fungi</taxon>
        <taxon>Dikarya</taxon>
        <taxon>Ascomycota</taxon>
        <taxon>Pezizomycotina</taxon>
        <taxon>Sordariomycetes</taxon>
        <taxon>Hypocreomycetidae</taxon>
        <taxon>Hypocreales</taxon>
        <taxon>Nectriaceae</taxon>
        <taxon>Thelonectria</taxon>
    </lineage>
</organism>
<keyword evidence="1" id="KW-0560">Oxidoreductase</keyword>
<comment type="similarity">
    <text evidence="2">Belongs to the NAD(P)-dependent epimerase/dehydratase family. Dihydroflavonol-4-reductase subfamily.</text>
</comment>
<evidence type="ECO:0000313" key="4">
    <source>
        <dbReference type="EMBL" id="KAH6871531.1"/>
    </source>
</evidence>
<evidence type="ECO:0000256" key="2">
    <source>
        <dbReference type="ARBA" id="ARBA00023445"/>
    </source>
</evidence>
<name>A0A9P8VRL3_9HYPO</name>
<dbReference type="Pfam" id="PF01370">
    <property type="entry name" value="Epimerase"/>
    <property type="match status" value="1"/>
</dbReference>
<keyword evidence="5" id="KW-1185">Reference proteome</keyword>
<gene>
    <name evidence="4" type="ORF">B0T10DRAFT_533494</name>
</gene>
<dbReference type="InterPro" id="IPR001509">
    <property type="entry name" value="Epimerase_deHydtase"/>
</dbReference>
<reference evidence="4 5" key="1">
    <citation type="journal article" date="2021" name="Nat. Commun.">
        <title>Genetic determinants of endophytism in the Arabidopsis root mycobiome.</title>
        <authorList>
            <person name="Mesny F."/>
            <person name="Miyauchi S."/>
            <person name="Thiergart T."/>
            <person name="Pickel B."/>
            <person name="Atanasova L."/>
            <person name="Karlsson M."/>
            <person name="Huettel B."/>
            <person name="Barry K.W."/>
            <person name="Haridas S."/>
            <person name="Chen C."/>
            <person name="Bauer D."/>
            <person name="Andreopoulos W."/>
            <person name="Pangilinan J."/>
            <person name="LaButti K."/>
            <person name="Riley R."/>
            <person name="Lipzen A."/>
            <person name="Clum A."/>
            <person name="Drula E."/>
            <person name="Henrissat B."/>
            <person name="Kohler A."/>
            <person name="Grigoriev I.V."/>
            <person name="Martin F.M."/>
            <person name="Hacquard S."/>
        </authorList>
    </citation>
    <scope>NUCLEOTIDE SEQUENCE [LARGE SCALE GENOMIC DNA]</scope>
    <source>
        <strain evidence="4 5">MPI-CAGE-CH-0241</strain>
    </source>
</reference>
<dbReference type="Proteomes" id="UP000777438">
    <property type="component" value="Unassembled WGS sequence"/>
</dbReference>
<dbReference type="InterPro" id="IPR036291">
    <property type="entry name" value="NAD(P)-bd_dom_sf"/>
</dbReference>
<comment type="caution">
    <text evidence="4">The sequence shown here is derived from an EMBL/GenBank/DDBJ whole genome shotgun (WGS) entry which is preliminary data.</text>
</comment>
<evidence type="ECO:0000259" key="3">
    <source>
        <dbReference type="Pfam" id="PF01370"/>
    </source>
</evidence>
<accession>A0A9P8VRL3</accession>
<evidence type="ECO:0000256" key="1">
    <source>
        <dbReference type="ARBA" id="ARBA00023002"/>
    </source>
</evidence>
<dbReference type="PANTHER" id="PTHR10366">
    <property type="entry name" value="NAD DEPENDENT EPIMERASE/DEHYDRATASE"/>
    <property type="match status" value="1"/>
</dbReference>
<sequence length="336" mass="36716">MSSALPPGSVVLVTGINGYIGSHVADQLLEAGFNVRGTVRDVRKVGGLLELWEDKFGKDKVELVVVKDFSAPGAFDLAVQGVAGIAHVASNVTFNPDPKAVIPDVVSSIHEILESASKTPTVKSLVYTSSAAALAPPTPNVARRLGPETYNEEDVKMAWAPPPYLPDRAMSVYAASKVEGEKALFAYSKEKQPHFTINSIVLGVNFGKVLDWSIPASSGSFVKEILHGQPERAKHLDYQWFVDVQDSARLHVGALVDPAINNERIISYATHFTWNDVLDHLRKIRPNHEWVDDFTDGTIKDLSQVSNERGTALLKTLGRRGWTSIEDSLRLNLEGL</sequence>
<dbReference type="EMBL" id="JAGPYM010000053">
    <property type="protein sequence ID" value="KAH6871531.1"/>
    <property type="molecule type" value="Genomic_DNA"/>
</dbReference>
<dbReference type="OrthoDB" id="2735536at2759"/>
<proteinExistence type="inferred from homology"/>
<dbReference type="AlphaFoldDB" id="A0A9P8VRL3"/>
<feature type="domain" description="NAD-dependent epimerase/dehydratase" evidence="3">
    <location>
        <begin position="11"/>
        <end position="209"/>
    </location>
</feature>
<dbReference type="GO" id="GO:0016616">
    <property type="term" value="F:oxidoreductase activity, acting on the CH-OH group of donors, NAD or NADP as acceptor"/>
    <property type="evidence" value="ECO:0007669"/>
    <property type="project" value="TreeGrafter"/>
</dbReference>